<keyword evidence="1" id="KW-0378">Hydrolase</keyword>
<dbReference type="Gene3D" id="3.40.50.1820">
    <property type="entry name" value="alpha/beta hydrolase"/>
    <property type="match status" value="1"/>
</dbReference>
<dbReference type="GO" id="GO:0016787">
    <property type="term" value="F:hydrolase activity"/>
    <property type="evidence" value="ECO:0007669"/>
    <property type="project" value="UniProtKB-KW"/>
</dbReference>
<gene>
    <name evidence="3" type="ORF">UFOPK3773_00906</name>
</gene>
<sequence>MSAVQITESDIELPTGVTLRVRESGPIDGPVLIFLHGFPEGAFAWDGMLERLAVQGYRCLAPYLRGFGPSSNPEGVEAYRVSEVAKDIGALAMMVSPARPLAALVAHDWGGAAGWALGARAPQLMERLIIINSPHPATFLRDVQHDPGQRAASEYMNALAADDAEVRFAEDDYRRLWRVLEGMGPSDSWLDAAARQRYRELWDQGLTGGLNYYRATPVRPLPGLESITLPPALLEVSVPTLVIWGMGDTALLPGLTVGLDEYVSDLKIERVPDATHWIVHEQPDLVEGLITEFLDGHSGE</sequence>
<accession>A0A6J7JI01</accession>
<organism evidence="3">
    <name type="scientific">freshwater metagenome</name>
    <dbReference type="NCBI Taxonomy" id="449393"/>
    <lineage>
        <taxon>unclassified sequences</taxon>
        <taxon>metagenomes</taxon>
        <taxon>ecological metagenomes</taxon>
    </lineage>
</organism>
<evidence type="ECO:0000256" key="1">
    <source>
        <dbReference type="ARBA" id="ARBA00022801"/>
    </source>
</evidence>
<feature type="domain" description="AB hydrolase-1" evidence="2">
    <location>
        <begin position="30"/>
        <end position="282"/>
    </location>
</feature>
<dbReference type="Pfam" id="PF00561">
    <property type="entry name" value="Abhydrolase_1"/>
    <property type="match status" value="1"/>
</dbReference>
<dbReference type="InterPro" id="IPR029058">
    <property type="entry name" value="AB_hydrolase_fold"/>
</dbReference>
<dbReference type="EMBL" id="CAFBNF010000084">
    <property type="protein sequence ID" value="CAB4941812.1"/>
    <property type="molecule type" value="Genomic_DNA"/>
</dbReference>
<name>A0A6J7JI01_9ZZZZ</name>
<protein>
    <submittedName>
        <fullName evidence="3">Unannotated protein</fullName>
    </submittedName>
</protein>
<dbReference type="InterPro" id="IPR000073">
    <property type="entry name" value="AB_hydrolase_1"/>
</dbReference>
<evidence type="ECO:0000259" key="2">
    <source>
        <dbReference type="Pfam" id="PF00561"/>
    </source>
</evidence>
<dbReference type="AlphaFoldDB" id="A0A6J7JI01"/>
<proteinExistence type="predicted"/>
<evidence type="ECO:0000313" key="3">
    <source>
        <dbReference type="EMBL" id="CAB4941812.1"/>
    </source>
</evidence>
<dbReference type="InterPro" id="IPR000639">
    <property type="entry name" value="Epox_hydrolase-like"/>
</dbReference>
<reference evidence="3" key="1">
    <citation type="submission" date="2020-05" db="EMBL/GenBank/DDBJ databases">
        <authorList>
            <person name="Chiriac C."/>
            <person name="Salcher M."/>
            <person name="Ghai R."/>
            <person name="Kavagutti S V."/>
        </authorList>
    </citation>
    <scope>NUCLEOTIDE SEQUENCE</scope>
</reference>
<dbReference type="PANTHER" id="PTHR43329">
    <property type="entry name" value="EPOXIDE HYDROLASE"/>
    <property type="match status" value="1"/>
</dbReference>
<dbReference type="PRINTS" id="PR00412">
    <property type="entry name" value="EPOXHYDRLASE"/>
</dbReference>
<dbReference type="SUPFAM" id="SSF53474">
    <property type="entry name" value="alpha/beta-Hydrolases"/>
    <property type="match status" value="1"/>
</dbReference>